<evidence type="ECO:0000313" key="1">
    <source>
        <dbReference type="EMBL" id="PXA68688.1"/>
    </source>
</evidence>
<gene>
    <name evidence="1" type="ORF">CTB96_19090</name>
</gene>
<organism evidence="1 2">
    <name type="scientific">Cryobacterium arcticum</name>
    <dbReference type="NCBI Taxonomy" id="670052"/>
    <lineage>
        <taxon>Bacteria</taxon>
        <taxon>Bacillati</taxon>
        <taxon>Actinomycetota</taxon>
        <taxon>Actinomycetes</taxon>
        <taxon>Micrococcales</taxon>
        <taxon>Microbacteriaceae</taxon>
        <taxon>Cryobacterium</taxon>
    </lineage>
</organism>
<dbReference type="OrthoDB" id="5104635at2"/>
<evidence type="ECO:0000313" key="2">
    <source>
        <dbReference type="Proteomes" id="UP000246722"/>
    </source>
</evidence>
<proteinExistence type="predicted"/>
<keyword evidence="2" id="KW-1185">Reference proteome</keyword>
<reference evidence="1 2" key="1">
    <citation type="submission" date="2018-05" db="EMBL/GenBank/DDBJ databases">
        <title>Genetic diversity of glacier-inhabiting Cryobacterium bacteria in China and description of Cryobacterium mengkeensis sp. nov. and Arthrobacter glacialis sp. nov.</title>
        <authorList>
            <person name="Liu Q."/>
            <person name="Xin Y.-H."/>
        </authorList>
    </citation>
    <scope>NUCLEOTIDE SEQUENCE [LARGE SCALE GENOMIC DNA]</scope>
    <source>
        <strain evidence="1 2">SK-1</strain>
    </source>
</reference>
<dbReference type="AlphaFoldDB" id="A0A317ZSE2"/>
<dbReference type="Proteomes" id="UP000246722">
    <property type="component" value="Unassembled WGS sequence"/>
</dbReference>
<name>A0A317ZSE2_9MICO</name>
<dbReference type="RefSeq" id="WP_110128337.1">
    <property type="nucleotide sequence ID" value="NZ_QHLY01000012.1"/>
</dbReference>
<sequence length="320" mass="33219">MAFTTNAPRTTPTTPARFGLTVDQLQLMQARCPGITLPPEFHSEWGTAVTSDERAERMLVAELGLIDQGLLRASAAAPAGSADVDPDPADDFSARMHPAVLGFLGLFTEPALLMAVHSWGGGRTIVQTIAVRAGFAASLVRGQRLDDHGSHPVNEDAVELSAFPVTALITETLRSLVRLEPHGTPAQPAPSPAGVAVLPLTLAQGLIGAIRTGDPEIIHAAALKVGLPRAEPVVGRAAFGIDAGYSLVAASLTGDTLAVHWFRSPGGWFELSADTPLVGQIESSIDFVDSSRVRIATTSPAAIVGQVTTAIGSLVGVLRG</sequence>
<protein>
    <recommendedName>
        <fullName evidence="3">ESX secretion-associated protein EspG</fullName>
    </recommendedName>
</protein>
<evidence type="ECO:0008006" key="3">
    <source>
        <dbReference type="Google" id="ProtNLM"/>
    </source>
</evidence>
<comment type="caution">
    <text evidence="1">The sequence shown here is derived from an EMBL/GenBank/DDBJ whole genome shotgun (WGS) entry which is preliminary data.</text>
</comment>
<dbReference type="EMBL" id="QHLY01000012">
    <property type="protein sequence ID" value="PXA68688.1"/>
    <property type="molecule type" value="Genomic_DNA"/>
</dbReference>
<accession>A0A317ZSE2</accession>